<dbReference type="InterPro" id="IPR000620">
    <property type="entry name" value="EamA_dom"/>
</dbReference>
<accession>A0A075WFC4</accession>
<dbReference type="InterPro" id="IPR037185">
    <property type="entry name" value="EmrE-like"/>
</dbReference>
<evidence type="ECO:0000256" key="1">
    <source>
        <dbReference type="SAM" id="Phobius"/>
    </source>
</evidence>
<dbReference type="RefSeq" id="WP_010879187.1">
    <property type="nucleotide sequence ID" value="NZ_CP006577.1"/>
</dbReference>
<evidence type="ECO:0000259" key="2">
    <source>
        <dbReference type="Pfam" id="PF00892"/>
    </source>
</evidence>
<feature type="transmembrane region" description="Helical" evidence="1">
    <location>
        <begin position="248"/>
        <end position="266"/>
    </location>
</feature>
<dbReference type="Pfam" id="PF00892">
    <property type="entry name" value="EamA"/>
    <property type="match status" value="2"/>
</dbReference>
<dbReference type="PANTHER" id="PTHR22911:SF137">
    <property type="entry name" value="SOLUTE CARRIER FAMILY 35 MEMBER G2-RELATED"/>
    <property type="match status" value="1"/>
</dbReference>
<feature type="transmembrane region" description="Helical" evidence="1">
    <location>
        <begin position="225"/>
        <end position="241"/>
    </location>
</feature>
<evidence type="ECO:0000313" key="3">
    <source>
        <dbReference type="EMBL" id="AIG98691.1"/>
    </source>
</evidence>
<feature type="transmembrane region" description="Helical" evidence="1">
    <location>
        <begin position="56"/>
        <end position="79"/>
    </location>
</feature>
<name>A0A075WFC4_ARCFL</name>
<dbReference type="HOGENOM" id="CLU_1040513_0_0_2"/>
<keyword evidence="1" id="KW-0472">Membrane</keyword>
<dbReference type="AlphaFoldDB" id="A0A075WFC4"/>
<feature type="transmembrane region" description="Helical" evidence="1">
    <location>
        <begin position="99"/>
        <end position="127"/>
    </location>
</feature>
<feature type="transmembrane region" description="Helical" evidence="1">
    <location>
        <begin position="195"/>
        <end position="213"/>
    </location>
</feature>
<feature type="transmembrane region" description="Helical" evidence="1">
    <location>
        <begin position="167"/>
        <end position="186"/>
    </location>
</feature>
<dbReference type="PANTHER" id="PTHR22911">
    <property type="entry name" value="ACYL-MALONYL CONDENSING ENZYME-RELATED"/>
    <property type="match status" value="1"/>
</dbReference>
<dbReference type="Proteomes" id="UP000028501">
    <property type="component" value="Chromosome"/>
</dbReference>
<feature type="domain" description="EamA" evidence="2">
    <location>
        <begin position="137"/>
        <end position="265"/>
    </location>
</feature>
<protein>
    <submittedName>
        <fullName evidence="3">Putative membrane protein</fullName>
    </submittedName>
</protein>
<feature type="transmembrane region" description="Helical" evidence="1">
    <location>
        <begin position="134"/>
        <end position="155"/>
    </location>
</feature>
<sequence>MNYLVLLIPVLFSFHQIFVRLGSREAETISGIYVSLLASTIIFIPSVANPTLDGMFLLYMSLAGVLHFFVARICFYHAISRIGANLSAPLSATRVFFAALLGIFVGEYLTLRVVVMSLLIFAGIVLISRPKGKADAFGVTLGILTGLFSALSSYFVKFGNAVDYNPLFAIFLGFALSTILMTPLAVRKDLSHTKFYLAAGVTVGIAHLLRYVVLKDVPVTVVEPITSSYPLFTLLLSAIFLREGEIFTLRSITGTLLILGGIYVYYA</sequence>
<feature type="transmembrane region" description="Helical" evidence="1">
    <location>
        <begin position="32"/>
        <end position="49"/>
    </location>
</feature>
<dbReference type="EMBL" id="CP006577">
    <property type="protein sequence ID" value="AIG98691.1"/>
    <property type="molecule type" value="Genomic_DNA"/>
</dbReference>
<dbReference type="Gene3D" id="1.10.3730.20">
    <property type="match status" value="1"/>
</dbReference>
<dbReference type="GeneID" id="24795434"/>
<reference evidence="3 4" key="1">
    <citation type="submission" date="2013-07" db="EMBL/GenBank/DDBJ databases">
        <title>Genome of Archaeoglobus fulgidus.</title>
        <authorList>
            <person name="Fiebig A."/>
            <person name="Birkeland N.-K."/>
        </authorList>
    </citation>
    <scope>NUCLEOTIDE SEQUENCE [LARGE SCALE GENOMIC DNA]</scope>
    <source>
        <strain evidence="3 4">DSM 8774</strain>
    </source>
</reference>
<proteinExistence type="predicted"/>
<dbReference type="KEGG" id="afg:AFULGI_00019400"/>
<keyword evidence="1" id="KW-1133">Transmembrane helix</keyword>
<dbReference type="SUPFAM" id="SSF103481">
    <property type="entry name" value="Multidrug resistance efflux transporter EmrE"/>
    <property type="match status" value="2"/>
</dbReference>
<dbReference type="GO" id="GO:0016020">
    <property type="term" value="C:membrane"/>
    <property type="evidence" value="ECO:0007669"/>
    <property type="project" value="InterPro"/>
</dbReference>
<evidence type="ECO:0000313" key="4">
    <source>
        <dbReference type="Proteomes" id="UP000028501"/>
    </source>
</evidence>
<gene>
    <name evidence="3" type="ORF">AFULGI_00019400</name>
</gene>
<keyword evidence="1" id="KW-0812">Transmembrane</keyword>
<organism evidence="3 4">
    <name type="scientific">Archaeoglobus fulgidus DSM 8774</name>
    <dbReference type="NCBI Taxonomy" id="1344584"/>
    <lineage>
        <taxon>Archaea</taxon>
        <taxon>Methanobacteriati</taxon>
        <taxon>Methanobacteriota</taxon>
        <taxon>Archaeoglobi</taxon>
        <taxon>Archaeoglobales</taxon>
        <taxon>Archaeoglobaceae</taxon>
        <taxon>Archaeoglobus</taxon>
    </lineage>
</organism>
<feature type="domain" description="EamA" evidence="2">
    <location>
        <begin position="4"/>
        <end position="128"/>
    </location>
</feature>